<dbReference type="Proteomes" id="UP000189966">
    <property type="component" value="Unassembled WGS sequence"/>
</dbReference>
<name>A0A1T5I260_9GAMM</name>
<protein>
    <recommendedName>
        <fullName evidence="4">Lipoprotein</fullName>
    </recommendedName>
</protein>
<gene>
    <name evidence="2" type="ORF">CZ809_02493</name>
</gene>
<evidence type="ECO:0000313" key="2">
    <source>
        <dbReference type="EMBL" id="SKC32965.1"/>
    </source>
</evidence>
<accession>A0A1T5I260</accession>
<feature type="chain" id="PRO_5013115107" description="Lipoprotein" evidence="1">
    <location>
        <begin position="20"/>
        <end position="93"/>
    </location>
</feature>
<dbReference type="AlphaFoldDB" id="A0A1T5I260"/>
<evidence type="ECO:0000256" key="1">
    <source>
        <dbReference type="SAM" id="SignalP"/>
    </source>
</evidence>
<organism evidence="2 3">
    <name type="scientific">Photobacterium piscicola</name>
    <dbReference type="NCBI Taxonomy" id="1378299"/>
    <lineage>
        <taxon>Bacteria</taxon>
        <taxon>Pseudomonadati</taxon>
        <taxon>Pseudomonadota</taxon>
        <taxon>Gammaproteobacteria</taxon>
        <taxon>Vibrionales</taxon>
        <taxon>Vibrionaceae</taxon>
        <taxon>Photobacterium</taxon>
    </lineage>
</organism>
<dbReference type="EMBL" id="FUZI01000004">
    <property type="protein sequence ID" value="SKC32965.1"/>
    <property type="molecule type" value="Genomic_DNA"/>
</dbReference>
<proteinExistence type="predicted"/>
<keyword evidence="1" id="KW-0732">Signal</keyword>
<evidence type="ECO:0000313" key="3">
    <source>
        <dbReference type="Proteomes" id="UP000189966"/>
    </source>
</evidence>
<reference evidence="2 3" key="1">
    <citation type="submission" date="2017-02" db="EMBL/GenBank/DDBJ databases">
        <authorList>
            <person name="Peterson S.W."/>
        </authorList>
    </citation>
    <scope>NUCLEOTIDE SEQUENCE [LARGE SCALE GENOMIC DNA]</scope>
    <source>
        <strain evidence="3">type strain: NCCB 100098</strain>
    </source>
</reference>
<sequence>MKRLLLINMISIISLSVLNGCSSSRHQQLAELGFERAYLDGYQDGCYSRSVAGNTYLDGFRRDPERMATILKYRNGWQDGFEHCYADNRTDYL</sequence>
<evidence type="ECO:0008006" key="4">
    <source>
        <dbReference type="Google" id="ProtNLM"/>
    </source>
</evidence>
<feature type="signal peptide" evidence="1">
    <location>
        <begin position="1"/>
        <end position="19"/>
    </location>
</feature>
<dbReference type="OrthoDB" id="5540985at2"/>